<accession>A0A506Y346</accession>
<keyword evidence="5 6" id="KW-0413">Isomerase</keyword>
<feature type="domain" description="PPIase FKBP-type" evidence="8">
    <location>
        <begin position="90"/>
        <end position="179"/>
    </location>
</feature>
<evidence type="ECO:0000256" key="5">
    <source>
        <dbReference type="ARBA" id="ARBA00023235"/>
    </source>
</evidence>
<feature type="domain" description="PPIase FKBP-type" evidence="8">
    <location>
        <begin position="235"/>
        <end position="324"/>
    </location>
</feature>
<dbReference type="EC" id="5.2.1.8" evidence="3 6"/>
<keyword evidence="10" id="KW-1185">Reference proteome</keyword>
<evidence type="ECO:0000256" key="1">
    <source>
        <dbReference type="ARBA" id="ARBA00000971"/>
    </source>
</evidence>
<reference evidence="9 10" key="1">
    <citation type="submission" date="2019-06" db="EMBL/GenBank/DDBJ databases">
        <authorList>
            <person name="Li F."/>
        </authorList>
    </citation>
    <scope>NUCLEOTIDE SEQUENCE [LARGE SCALE GENOMIC DNA]</scope>
    <source>
        <strain evidence="9 10">10F1D-1</strain>
    </source>
</reference>
<feature type="signal peptide" evidence="7">
    <location>
        <begin position="1"/>
        <end position="24"/>
    </location>
</feature>
<dbReference type="PANTHER" id="PTHR43811:SF19">
    <property type="entry name" value="39 KDA FK506-BINDING NUCLEAR PROTEIN"/>
    <property type="match status" value="1"/>
</dbReference>
<proteinExistence type="inferred from homology"/>
<comment type="similarity">
    <text evidence="2">Belongs to the FKBP-type PPIase family.</text>
</comment>
<evidence type="ECO:0000256" key="7">
    <source>
        <dbReference type="SAM" id="SignalP"/>
    </source>
</evidence>
<dbReference type="Proteomes" id="UP000316252">
    <property type="component" value="Unassembled WGS sequence"/>
</dbReference>
<gene>
    <name evidence="9" type="ORF">FJ657_09280</name>
</gene>
<comment type="catalytic activity">
    <reaction evidence="1 6">
        <text>[protein]-peptidylproline (omega=180) = [protein]-peptidylproline (omega=0)</text>
        <dbReference type="Rhea" id="RHEA:16237"/>
        <dbReference type="Rhea" id="RHEA-COMP:10747"/>
        <dbReference type="Rhea" id="RHEA-COMP:10748"/>
        <dbReference type="ChEBI" id="CHEBI:83833"/>
        <dbReference type="ChEBI" id="CHEBI:83834"/>
        <dbReference type="EC" id="5.2.1.8"/>
    </reaction>
</comment>
<dbReference type="SUPFAM" id="SSF54534">
    <property type="entry name" value="FKBP-like"/>
    <property type="match status" value="2"/>
</dbReference>
<keyword evidence="7" id="KW-0732">Signal</keyword>
<evidence type="ECO:0000313" key="9">
    <source>
        <dbReference type="EMBL" id="TPW76010.1"/>
    </source>
</evidence>
<evidence type="ECO:0000259" key="8">
    <source>
        <dbReference type="PROSITE" id="PS50059"/>
    </source>
</evidence>
<evidence type="ECO:0000256" key="3">
    <source>
        <dbReference type="ARBA" id="ARBA00013194"/>
    </source>
</evidence>
<dbReference type="InterPro" id="IPR046357">
    <property type="entry name" value="PPIase_dom_sf"/>
</dbReference>
<dbReference type="PROSITE" id="PS50059">
    <property type="entry name" value="FKBP_PPIASE"/>
    <property type="match status" value="2"/>
</dbReference>
<protein>
    <recommendedName>
        <fullName evidence="3 6">peptidylprolyl isomerase</fullName>
        <ecNumber evidence="3 6">5.2.1.8</ecNumber>
    </recommendedName>
</protein>
<dbReference type="GO" id="GO:0003755">
    <property type="term" value="F:peptidyl-prolyl cis-trans isomerase activity"/>
    <property type="evidence" value="ECO:0007669"/>
    <property type="project" value="UniProtKB-KW"/>
</dbReference>
<evidence type="ECO:0000256" key="6">
    <source>
        <dbReference type="PROSITE-ProRule" id="PRU00277"/>
    </source>
</evidence>
<dbReference type="PROSITE" id="PS51257">
    <property type="entry name" value="PROKAR_LIPOPROTEIN"/>
    <property type="match status" value="1"/>
</dbReference>
<dbReference type="OrthoDB" id="25996at2"/>
<organism evidence="9 10">
    <name type="scientific">Schumannella soli</name>
    <dbReference type="NCBI Taxonomy" id="2590779"/>
    <lineage>
        <taxon>Bacteria</taxon>
        <taxon>Bacillati</taxon>
        <taxon>Actinomycetota</taxon>
        <taxon>Actinomycetes</taxon>
        <taxon>Micrococcales</taxon>
        <taxon>Microbacteriaceae</taxon>
        <taxon>Schumannella</taxon>
    </lineage>
</organism>
<dbReference type="RefSeq" id="WP_141163367.1">
    <property type="nucleotide sequence ID" value="NZ_VHQG01000002.1"/>
</dbReference>
<comment type="caution">
    <text evidence="9">The sequence shown here is derived from an EMBL/GenBank/DDBJ whole genome shotgun (WGS) entry which is preliminary data.</text>
</comment>
<evidence type="ECO:0000256" key="2">
    <source>
        <dbReference type="ARBA" id="ARBA00006577"/>
    </source>
</evidence>
<sequence>MRFTRPVLPALAAAGLLVATLAGCSTPEKGDPGDAALSCPAAGDASKAVKVKVADGADTAPKVTFDAPLKTDATQASVIKAGTGAKITEKDNVKVRFTFVNGTTGKALGATGYEGSAVETLPMTNTQVPAGLRKAVLCAKPGAIIAAVIPPDDGFGATGAGELKADDVLVAVADVVSIVKDKADGKSVDPGAEFPKVTLKKSGEPEVDLPKTVVEPATTLIGQLKQGDGATVAAGDTVTVQYKGIDWNTGKVFDASWTRGQSSSFPTTGVIAGFSKALVGQKVGSQVIAIIPPAEGYGPSGGQPSAGIAATDTLIFVVDILDTGATASTQG</sequence>
<dbReference type="PANTHER" id="PTHR43811">
    <property type="entry name" value="FKBP-TYPE PEPTIDYL-PROLYL CIS-TRANS ISOMERASE FKPA"/>
    <property type="match status" value="1"/>
</dbReference>
<dbReference type="Gene3D" id="3.10.50.40">
    <property type="match status" value="2"/>
</dbReference>
<dbReference type="Pfam" id="PF00254">
    <property type="entry name" value="FKBP_C"/>
    <property type="match status" value="1"/>
</dbReference>
<feature type="chain" id="PRO_5039533008" description="peptidylprolyl isomerase" evidence="7">
    <location>
        <begin position="25"/>
        <end position="331"/>
    </location>
</feature>
<dbReference type="AlphaFoldDB" id="A0A506Y346"/>
<evidence type="ECO:0000313" key="10">
    <source>
        <dbReference type="Proteomes" id="UP000316252"/>
    </source>
</evidence>
<dbReference type="EMBL" id="VHQG01000002">
    <property type="protein sequence ID" value="TPW76010.1"/>
    <property type="molecule type" value="Genomic_DNA"/>
</dbReference>
<dbReference type="InterPro" id="IPR001179">
    <property type="entry name" value="PPIase_FKBP_dom"/>
</dbReference>
<keyword evidence="4 6" id="KW-0697">Rotamase</keyword>
<name>A0A506Y346_9MICO</name>
<evidence type="ECO:0000256" key="4">
    <source>
        <dbReference type="ARBA" id="ARBA00023110"/>
    </source>
</evidence>